<feature type="chain" id="PRO_5015654288" evidence="1">
    <location>
        <begin position="21"/>
        <end position="143"/>
    </location>
</feature>
<sequence>MMRKLVILSLLSAFPLPLMAENPALTPIEITLADQKVVYRKVVDDARTKSFIPSYMQAATDGSLTHICGLVLIERGPKRSDEPMPFHLMYAPDLPEMAFMTIGTPSIRKDVEGMCRSNGNLLSAAGVGQPKKPLKWWKIVPGL</sequence>
<keyword evidence="3" id="KW-1185">Reference proteome</keyword>
<proteinExistence type="predicted"/>
<dbReference type="RefSeq" id="WP_108131046.1">
    <property type="nucleotide sequence ID" value="NZ_QBKP01000054.1"/>
</dbReference>
<evidence type="ECO:0000256" key="1">
    <source>
        <dbReference type="SAM" id="SignalP"/>
    </source>
</evidence>
<reference evidence="2 3" key="1">
    <citation type="submission" date="2018-04" db="EMBL/GenBank/DDBJ databases">
        <title>Genomic Encyclopedia of Archaeal and Bacterial Type Strains, Phase II (KMG-II): from individual species to whole genera.</title>
        <authorList>
            <person name="Goeker M."/>
        </authorList>
    </citation>
    <scope>NUCLEOTIDE SEQUENCE [LARGE SCALE GENOMIC DNA]</scope>
    <source>
        <strain evidence="2 3">DSM 21823</strain>
    </source>
</reference>
<gene>
    <name evidence="2" type="ORF">C8N34_1544</name>
</gene>
<dbReference type="EMBL" id="QBKP01000054">
    <property type="protein sequence ID" value="PTX36974.1"/>
    <property type="molecule type" value="Genomic_DNA"/>
</dbReference>
<protein>
    <submittedName>
        <fullName evidence="2">Uncharacterized protein</fullName>
    </submittedName>
</protein>
<dbReference type="Proteomes" id="UP000244224">
    <property type="component" value="Unassembled WGS sequence"/>
</dbReference>
<feature type="signal peptide" evidence="1">
    <location>
        <begin position="1"/>
        <end position="20"/>
    </location>
</feature>
<organism evidence="2 3">
    <name type="scientific">Gemmobacter caeni</name>
    <dbReference type="NCBI Taxonomy" id="589035"/>
    <lineage>
        <taxon>Bacteria</taxon>
        <taxon>Pseudomonadati</taxon>
        <taxon>Pseudomonadota</taxon>
        <taxon>Alphaproteobacteria</taxon>
        <taxon>Rhodobacterales</taxon>
        <taxon>Paracoccaceae</taxon>
        <taxon>Gemmobacter</taxon>
    </lineage>
</organism>
<dbReference type="AlphaFoldDB" id="A0A2T5ZZI0"/>
<evidence type="ECO:0000313" key="2">
    <source>
        <dbReference type="EMBL" id="PTX36974.1"/>
    </source>
</evidence>
<name>A0A2T5ZZI0_9RHOB</name>
<keyword evidence="1" id="KW-0732">Signal</keyword>
<comment type="caution">
    <text evidence="2">The sequence shown here is derived from an EMBL/GenBank/DDBJ whole genome shotgun (WGS) entry which is preliminary data.</text>
</comment>
<evidence type="ECO:0000313" key="3">
    <source>
        <dbReference type="Proteomes" id="UP000244224"/>
    </source>
</evidence>
<accession>A0A2T5ZZI0</accession>